<accession>A0A6C0C4D3</accession>
<protein>
    <submittedName>
        <fullName evidence="1">Uncharacterized protein</fullName>
    </submittedName>
</protein>
<reference evidence="1" key="1">
    <citation type="journal article" date="2020" name="Nature">
        <title>Giant virus diversity and host interactions through global metagenomics.</title>
        <authorList>
            <person name="Schulz F."/>
            <person name="Roux S."/>
            <person name="Paez-Espino D."/>
            <person name="Jungbluth S."/>
            <person name="Walsh D.A."/>
            <person name="Denef V.J."/>
            <person name="McMahon K.D."/>
            <person name="Konstantinidis K.T."/>
            <person name="Eloe-Fadrosh E.A."/>
            <person name="Kyrpides N.C."/>
            <person name="Woyke T."/>
        </authorList>
    </citation>
    <scope>NUCLEOTIDE SEQUENCE</scope>
    <source>
        <strain evidence="1">GVMAG-M-3300020185-33</strain>
    </source>
</reference>
<proteinExistence type="predicted"/>
<organism evidence="1">
    <name type="scientific">viral metagenome</name>
    <dbReference type="NCBI Taxonomy" id="1070528"/>
    <lineage>
        <taxon>unclassified sequences</taxon>
        <taxon>metagenomes</taxon>
        <taxon>organismal metagenomes</taxon>
    </lineage>
</organism>
<dbReference type="AlphaFoldDB" id="A0A6C0C4D3"/>
<dbReference type="EMBL" id="MN739337">
    <property type="protein sequence ID" value="QHS99270.1"/>
    <property type="molecule type" value="Genomic_DNA"/>
</dbReference>
<evidence type="ECO:0000313" key="1">
    <source>
        <dbReference type="EMBL" id="QHS99270.1"/>
    </source>
</evidence>
<name>A0A6C0C4D3_9ZZZZ</name>
<sequence>MPYSNELKTKYIAQLNPKEKCALKIAREHLGSSFSLVKSIGFQNWIKKNSQ</sequence>